<dbReference type="AlphaFoldDB" id="A0A1B0C4Z5"/>
<protein>
    <submittedName>
        <fullName evidence="3">Uncharacterized protein</fullName>
    </submittedName>
</protein>
<sequence length="108" mass="11866">MPYVNFGTPGTGKTVTLVGSVLQIFKLIPSARLLIGTHSNSSANLITMRLIESDVLKMGESSSRVCHALSFIQNEKRINVAISRPQQPLPTPTPFGFSLAHDYEVLRR</sequence>
<dbReference type="EMBL" id="JXJN01025735">
    <property type="status" value="NOT_ANNOTATED_CDS"/>
    <property type="molecule type" value="Genomic_DNA"/>
</dbReference>
<comment type="subcellular location">
    <subcellularLocation>
        <location evidence="1">Cytoplasm</location>
    </subcellularLocation>
</comment>
<evidence type="ECO:0000256" key="1">
    <source>
        <dbReference type="ARBA" id="ARBA00004496"/>
    </source>
</evidence>
<dbReference type="Proteomes" id="UP000092460">
    <property type="component" value="Unassembled WGS sequence"/>
</dbReference>
<name>A0A1B0C4Z5_9MUSC</name>
<organism evidence="3 4">
    <name type="scientific">Glossina palpalis gambiensis</name>
    <dbReference type="NCBI Taxonomy" id="67801"/>
    <lineage>
        <taxon>Eukaryota</taxon>
        <taxon>Metazoa</taxon>
        <taxon>Ecdysozoa</taxon>
        <taxon>Arthropoda</taxon>
        <taxon>Hexapoda</taxon>
        <taxon>Insecta</taxon>
        <taxon>Pterygota</taxon>
        <taxon>Neoptera</taxon>
        <taxon>Endopterygota</taxon>
        <taxon>Diptera</taxon>
        <taxon>Brachycera</taxon>
        <taxon>Muscomorpha</taxon>
        <taxon>Hippoboscoidea</taxon>
        <taxon>Glossinidae</taxon>
        <taxon>Glossina</taxon>
    </lineage>
</organism>
<evidence type="ECO:0000256" key="2">
    <source>
        <dbReference type="ARBA" id="ARBA00022490"/>
    </source>
</evidence>
<dbReference type="PANTHER" id="PTHR45418">
    <property type="entry name" value="CANCER/TESTIS ANTIGEN 55"/>
    <property type="match status" value="1"/>
</dbReference>
<dbReference type="STRING" id="67801.A0A1B0C4Z5"/>
<keyword evidence="4" id="KW-1185">Reference proteome</keyword>
<dbReference type="Gene3D" id="3.40.50.300">
    <property type="entry name" value="P-loop containing nucleotide triphosphate hydrolases"/>
    <property type="match status" value="1"/>
</dbReference>
<dbReference type="InterPro" id="IPR027417">
    <property type="entry name" value="P-loop_NTPase"/>
</dbReference>
<dbReference type="GO" id="GO:0005737">
    <property type="term" value="C:cytoplasm"/>
    <property type="evidence" value="ECO:0007669"/>
    <property type="project" value="UniProtKB-SubCell"/>
</dbReference>
<keyword evidence="2" id="KW-0963">Cytoplasm</keyword>
<dbReference type="PANTHER" id="PTHR45418:SF1">
    <property type="entry name" value="CANCER_TESTIS ANTIGEN 55"/>
    <property type="match status" value="1"/>
</dbReference>
<accession>A0A1B0C4Z5</accession>
<evidence type="ECO:0000313" key="3">
    <source>
        <dbReference type="EnsemblMetazoa" id="GPPI049306-PA"/>
    </source>
</evidence>
<dbReference type="VEuPathDB" id="VectorBase:GPPI049306"/>
<dbReference type="EnsemblMetazoa" id="GPPI049306-RA">
    <property type="protein sequence ID" value="GPPI049306-PA"/>
    <property type="gene ID" value="GPPI049306"/>
</dbReference>
<reference evidence="4" key="1">
    <citation type="submission" date="2015-01" db="EMBL/GenBank/DDBJ databases">
        <authorList>
            <person name="Aksoy S."/>
            <person name="Warren W."/>
            <person name="Wilson R.K."/>
        </authorList>
    </citation>
    <scope>NUCLEOTIDE SEQUENCE [LARGE SCALE GENOMIC DNA]</scope>
    <source>
        <strain evidence="4">IAEA</strain>
    </source>
</reference>
<proteinExistence type="predicted"/>
<evidence type="ECO:0000313" key="4">
    <source>
        <dbReference type="Proteomes" id="UP000092460"/>
    </source>
</evidence>
<dbReference type="SUPFAM" id="SSF52540">
    <property type="entry name" value="P-loop containing nucleoside triphosphate hydrolases"/>
    <property type="match status" value="1"/>
</dbReference>
<reference evidence="3" key="2">
    <citation type="submission" date="2020-05" db="UniProtKB">
        <authorList>
            <consortium name="EnsemblMetazoa"/>
        </authorList>
    </citation>
    <scope>IDENTIFICATION</scope>
    <source>
        <strain evidence="3">IAEA</strain>
    </source>
</reference>